<comment type="catalytic activity">
    <reaction evidence="5">
        <text>L-glutamyl-[protein] + L-glutamate + ATP = gamma-L-glutamyl-L-glutamyl-[protein] + ADP + phosphate + H(+)</text>
        <dbReference type="Rhea" id="RHEA:60144"/>
        <dbReference type="Rhea" id="RHEA-COMP:10208"/>
        <dbReference type="Rhea" id="RHEA-COMP:15517"/>
        <dbReference type="ChEBI" id="CHEBI:15378"/>
        <dbReference type="ChEBI" id="CHEBI:29973"/>
        <dbReference type="ChEBI" id="CHEBI:29985"/>
        <dbReference type="ChEBI" id="CHEBI:30616"/>
        <dbReference type="ChEBI" id="CHEBI:43474"/>
        <dbReference type="ChEBI" id="CHEBI:143622"/>
        <dbReference type="ChEBI" id="CHEBI:456216"/>
    </reaction>
    <physiologicalReaction direction="left-to-right" evidence="5">
        <dbReference type="Rhea" id="RHEA:60145"/>
    </physiologicalReaction>
</comment>
<dbReference type="Pfam" id="PF03133">
    <property type="entry name" value="TTL"/>
    <property type="match status" value="1"/>
</dbReference>
<dbReference type="PANTHER" id="PTHR12241">
    <property type="entry name" value="TUBULIN POLYGLUTAMYLASE"/>
    <property type="match status" value="1"/>
</dbReference>
<sequence length="572" mass="63358">MDATIHGNSSILPNAWLANARAPATLNRQPRDAQGCNYTRIMAGRNLDKQVSHRRGRKHREARVTARAGHVGCGGGRGENADETLTARAPSNGRPGPYGARDRRFRFWIDYQALSSAGSADLLERALRAAGGVKAGGPPKTDPATGNKREDGVFGYMHMDAWDLLWSVTAKAALAADLLRKHQMLGIIPGLLAVSRKTTLVRSLRDLFGEAAWDIVPRSYKLPDELDEWGRWVAENPERDTGLWMLKNNKQRGTGLRLVRTSEAFTVCFETVPRPDLAPGVHLYRWYLAQQYVTKPLLIDSRKFGVRVWVLVSDAAPLRIYIHSRGLVLFSSHRYDVEQVSSPQVPGGEGSPSSSPAPCHVTNYAQNENGDVWSLAQLASHLGLAAWGQLWRAMCRSAASAFAAALPRGAEVLAEVRPPPHSCFQFFGLDFLIDQQLRPWLLEVNATPSMKVEHTDPRVAELIYCQKWPAIRDMVALLGICHDRFDERAPGGPTKDRSTPEYALEELRRRGGFLPMLHLLPHPASSTTPSAAATAGLLRPLPWSPADRALREWCRTCREYQRAAEEVPYVGG</sequence>
<dbReference type="InterPro" id="IPR004344">
    <property type="entry name" value="TTL/TTLL_fam"/>
</dbReference>
<dbReference type="GO" id="GO:0000226">
    <property type="term" value="P:microtubule cytoskeleton organization"/>
    <property type="evidence" value="ECO:0007669"/>
    <property type="project" value="TreeGrafter"/>
</dbReference>
<dbReference type="OrthoDB" id="531954at2759"/>
<gene>
    <name evidence="7" type="ORF">Vretifemale_8525</name>
    <name evidence="8" type="ORF">Vretimale_16680</name>
</gene>
<feature type="region of interest" description="Disordered" evidence="6">
    <location>
        <begin position="340"/>
        <end position="359"/>
    </location>
</feature>
<dbReference type="AlphaFoldDB" id="A0A8J4GU59"/>
<evidence type="ECO:0000256" key="2">
    <source>
        <dbReference type="ARBA" id="ARBA00022741"/>
    </source>
</evidence>
<dbReference type="Gene3D" id="3.30.470.20">
    <property type="entry name" value="ATP-grasp fold, B domain"/>
    <property type="match status" value="1"/>
</dbReference>
<keyword evidence="1" id="KW-0436">Ligase</keyword>
<protein>
    <recommendedName>
        <fullName evidence="4">Tubulin--tyrosine ligase-like protein 5</fullName>
    </recommendedName>
</protein>
<proteinExistence type="predicted"/>
<dbReference type="PROSITE" id="PS51221">
    <property type="entry name" value="TTL"/>
    <property type="match status" value="1"/>
</dbReference>
<evidence type="ECO:0000256" key="1">
    <source>
        <dbReference type="ARBA" id="ARBA00022598"/>
    </source>
</evidence>
<keyword evidence="2" id="KW-0547">Nucleotide-binding</keyword>
<organism evidence="8 9">
    <name type="scientific">Volvox reticuliferus</name>
    <dbReference type="NCBI Taxonomy" id="1737510"/>
    <lineage>
        <taxon>Eukaryota</taxon>
        <taxon>Viridiplantae</taxon>
        <taxon>Chlorophyta</taxon>
        <taxon>core chlorophytes</taxon>
        <taxon>Chlorophyceae</taxon>
        <taxon>CS clade</taxon>
        <taxon>Chlamydomonadales</taxon>
        <taxon>Volvocaceae</taxon>
        <taxon>Volvox</taxon>
    </lineage>
</organism>
<feature type="compositionally biased region" description="Basic residues" evidence="6">
    <location>
        <begin position="52"/>
        <end position="61"/>
    </location>
</feature>
<dbReference type="GO" id="GO:0036064">
    <property type="term" value="C:ciliary basal body"/>
    <property type="evidence" value="ECO:0007669"/>
    <property type="project" value="TreeGrafter"/>
</dbReference>
<evidence type="ECO:0000313" key="9">
    <source>
        <dbReference type="Proteomes" id="UP000722791"/>
    </source>
</evidence>
<keyword evidence="3" id="KW-0067">ATP-binding</keyword>
<dbReference type="GO" id="GO:0005524">
    <property type="term" value="F:ATP binding"/>
    <property type="evidence" value="ECO:0007669"/>
    <property type="project" value="UniProtKB-KW"/>
</dbReference>
<evidence type="ECO:0000313" key="10">
    <source>
        <dbReference type="Proteomes" id="UP000747110"/>
    </source>
</evidence>
<evidence type="ECO:0000313" key="7">
    <source>
        <dbReference type="EMBL" id="GIL79142.1"/>
    </source>
</evidence>
<evidence type="ECO:0000256" key="3">
    <source>
        <dbReference type="ARBA" id="ARBA00022840"/>
    </source>
</evidence>
<dbReference type="SUPFAM" id="SSF56059">
    <property type="entry name" value="Glutathione synthetase ATP-binding domain-like"/>
    <property type="match status" value="1"/>
</dbReference>
<dbReference type="Proteomes" id="UP000722791">
    <property type="component" value="Unassembled WGS sequence"/>
</dbReference>
<dbReference type="Proteomes" id="UP000747110">
    <property type="component" value="Unassembled WGS sequence"/>
</dbReference>
<accession>A0A8J4GU59</accession>
<evidence type="ECO:0000256" key="5">
    <source>
        <dbReference type="ARBA" id="ARBA00049274"/>
    </source>
</evidence>
<dbReference type="GO" id="GO:0015631">
    <property type="term" value="F:tubulin binding"/>
    <property type="evidence" value="ECO:0007669"/>
    <property type="project" value="TreeGrafter"/>
</dbReference>
<evidence type="ECO:0000313" key="8">
    <source>
        <dbReference type="EMBL" id="GIM13611.1"/>
    </source>
</evidence>
<dbReference type="GO" id="GO:0070740">
    <property type="term" value="F:tubulin-glutamic acid ligase activity"/>
    <property type="evidence" value="ECO:0007669"/>
    <property type="project" value="TreeGrafter"/>
</dbReference>
<dbReference type="EMBL" id="BNCQ01000050">
    <property type="protein sequence ID" value="GIM13611.1"/>
    <property type="molecule type" value="Genomic_DNA"/>
</dbReference>
<evidence type="ECO:0000256" key="4">
    <source>
        <dbReference type="ARBA" id="ARBA00041448"/>
    </source>
</evidence>
<feature type="region of interest" description="Disordered" evidence="6">
    <location>
        <begin position="52"/>
        <end position="97"/>
    </location>
</feature>
<dbReference type="EMBL" id="BNCP01000015">
    <property type="protein sequence ID" value="GIL79142.1"/>
    <property type="molecule type" value="Genomic_DNA"/>
</dbReference>
<keyword evidence="10" id="KW-1185">Reference proteome</keyword>
<feature type="compositionally biased region" description="Low complexity" evidence="6">
    <location>
        <begin position="341"/>
        <end position="358"/>
    </location>
</feature>
<evidence type="ECO:0000256" key="6">
    <source>
        <dbReference type="SAM" id="MobiDB-lite"/>
    </source>
</evidence>
<dbReference type="PANTHER" id="PTHR12241:SF145">
    <property type="entry name" value="TUBULIN POLYGLUTAMYLASE TTLL5"/>
    <property type="match status" value="1"/>
</dbReference>
<comment type="caution">
    <text evidence="8">The sequence shown here is derived from an EMBL/GenBank/DDBJ whole genome shotgun (WGS) entry which is preliminary data.</text>
</comment>
<reference evidence="8" key="1">
    <citation type="journal article" date="2021" name="Proc. Natl. Acad. Sci. U.S.A.">
        <title>Three genomes in the algal genus Volvox reveal the fate of a haploid sex-determining region after a transition to homothallism.</title>
        <authorList>
            <person name="Yamamoto K."/>
            <person name="Hamaji T."/>
            <person name="Kawai-Toyooka H."/>
            <person name="Matsuzaki R."/>
            <person name="Takahashi F."/>
            <person name="Nishimura Y."/>
            <person name="Kawachi M."/>
            <person name="Noguchi H."/>
            <person name="Minakuchi Y."/>
            <person name="Umen J.G."/>
            <person name="Toyoda A."/>
            <person name="Nozaki H."/>
        </authorList>
    </citation>
    <scope>NUCLEOTIDE SEQUENCE</scope>
    <source>
        <strain evidence="8">NIES-3785</strain>
        <strain evidence="7">NIES-3786</strain>
    </source>
</reference>
<name>A0A8J4GU59_9CHLO</name>